<reference evidence="6" key="1">
    <citation type="submission" date="2019-11" db="UniProtKB">
        <authorList>
            <consortium name="WormBaseParasite"/>
        </authorList>
    </citation>
    <scope>IDENTIFICATION</scope>
</reference>
<comment type="subcellular location">
    <subcellularLocation>
        <location evidence="4">Cytoplasm</location>
    </subcellularLocation>
</comment>
<accession>A0A5K3FPT9</accession>
<evidence type="ECO:0000256" key="4">
    <source>
        <dbReference type="RuleBase" id="RU363120"/>
    </source>
</evidence>
<dbReference type="AlphaFoldDB" id="A0A5K3FPT9"/>
<keyword evidence="2 4" id="KW-0498">Mitosis</keyword>
<sequence>MSASDVKTAPEEQELEFKAKYPRLAQKGASSMLLQKRLNRGHKFFDSGDYNMARAKTARQKCTSVDESKATEAEQEEMLQESTGVTIATPESVPAVRKKSMAEALRSPRGSIVATAAATASTTTTTAEPQHSTEH</sequence>
<name>A0A5K3FPT9_MESCO</name>
<dbReference type="Pfam" id="PF04667">
    <property type="entry name" value="Endosulfine"/>
    <property type="match status" value="1"/>
</dbReference>
<keyword evidence="4" id="KW-0131">Cell cycle</keyword>
<keyword evidence="3 4" id="KW-0650">Protein phosphatase inhibitor</keyword>
<keyword evidence="4" id="KW-0132">Cell division</keyword>
<evidence type="ECO:0000313" key="6">
    <source>
        <dbReference type="WBParaSite" id="MCU_009519-RA"/>
    </source>
</evidence>
<comment type="similarity">
    <text evidence="1 4">Belongs to the endosulfine family.</text>
</comment>
<organism evidence="6">
    <name type="scientific">Mesocestoides corti</name>
    <name type="common">Flatworm</name>
    <dbReference type="NCBI Taxonomy" id="53468"/>
    <lineage>
        <taxon>Eukaryota</taxon>
        <taxon>Metazoa</taxon>
        <taxon>Spiralia</taxon>
        <taxon>Lophotrochozoa</taxon>
        <taxon>Platyhelminthes</taxon>
        <taxon>Cestoda</taxon>
        <taxon>Eucestoda</taxon>
        <taxon>Cyclophyllidea</taxon>
        <taxon>Mesocestoididae</taxon>
        <taxon>Mesocestoides</taxon>
    </lineage>
</organism>
<proteinExistence type="inferred from homology"/>
<dbReference type="WBParaSite" id="MCU_009519-RA">
    <property type="protein sequence ID" value="MCU_009519-RA"/>
    <property type="gene ID" value="MCU_009519"/>
</dbReference>
<dbReference type="GO" id="GO:0004864">
    <property type="term" value="F:protein phosphatase inhibitor activity"/>
    <property type="evidence" value="ECO:0007669"/>
    <property type="project" value="UniProtKB-KW"/>
</dbReference>
<evidence type="ECO:0000256" key="5">
    <source>
        <dbReference type="SAM" id="MobiDB-lite"/>
    </source>
</evidence>
<evidence type="ECO:0000256" key="2">
    <source>
        <dbReference type="ARBA" id="ARBA00022776"/>
    </source>
</evidence>
<protein>
    <submittedName>
        <fullName evidence="6">cAMP-regulated phosphoprotein 19</fullName>
    </submittedName>
</protein>
<feature type="compositionally biased region" description="Low complexity" evidence="5">
    <location>
        <begin position="114"/>
        <end position="127"/>
    </location>
</feature>
<evidence type="ECO:0000256" key="3">
    <source>
        <dbReference type="ARBA" id="ARBA00023272"/>
    </source>
</evidence>
<dbReference type="GO" id="GO:0051301">
    <property type="term" value="P:cell division"/>
    <property type="evidence" value="ECO:0007669"/>
    <property type="project" value="UniProtKB-KW"/>
</dbReference>
<dbReference type="InterPro" id="IPR006760">
    <property type="entry name" value="Endosulphine"/>
</dbReference>
<feature type="region of interest" description="Disordered" evidence="5">
    <location>
        <begin position="101"/>
        <end position="135"/>
    </location>
</feature>
<keyword evidence="4" id="KW-0963">Cytoplasm</keyword>
<evidence type="ECO:0000256" key="1">
    <source>
        <dbReference type="ARBA" id="ARBA00010520"/>
    </source>
</evidence>
<comment type="function">
    <text evidence="4">Protein phosphatase inhibitor that specifically inhibits protein phosphatase 2A (PP2A) during mitosis.</text>
</comment>
<dbReference type="GO" id="GO:0005737">
    <property type="term" value="C:cytoplasm"/>
    <property type="evidence" value="ECO:0007669"/>
    <property type="project" value="UniProtKB-SubCell"/>
</dbReference>